<proteinExistence type="predicted"/>
<gene>
    <name evidence="2" type="ORF">LMG24238_00486</name>
</gene>
<sequence length="56" mass="6656">MVAAEVVMLMKRLEQKHQPKHTENHLQKHPEKHSQNPSLRAERSPHRCTFQEIDFA</sequence>
<evidence type="ECO:0000313" key="3">
    <source>
        <dbReference type="Proteomes" id="UP000494255"/>
    </source>
</evidence>
<evidence type="ECO:0000313" key="2">
    <source>
        <dbReference type="EMBL" id="CAB3643318.1"/>
    </source>
</evidence>
<keyword evidence="3" id="KW-1185">Reference proteome</keyword>
<dbReference type="Proteomes" id="UP000494255">
    <property type="component" value="Unassembled WGS sequence"/>
</dbReference>
<feature type="compositionally biased region" description="Basic and acidic residues" evidence="1">
    <location>
        <begin position="13"/>
        <end position="45"/>
    </location>
</feature>
<dbReference type="AlphaFoldDB" id="A0A6J4ZU95"/>
<evidence type="ECO:0000256" key="1">
    <source>
        <dbReference type="SAM" id="MobiDB-lite"/>
    </source>
</evidence>
<organism evidence="2 3">
    <name type="scientific">Paraburkholderia sediminicola</name>
    <dbReference type="NCBI Taxonomy" id="458836"/>
    <lineage>
        <taxon>Bacteria</taxon>
        <taxon>Pseudomonadati</taxon>
        <taxon>Pseudomonadota</taxon>
        <taxon>Betaproteobacteria</taxon>
        <taxon>Burkholderiales</taxon>
        <taxon>Burkholderiaceae</taxon>
        <taxon>Paraburkholderia</taxon>
    </lineage>
</organism>
<feature type="region of interest" description="Disordered" evidence="1">
    <location>
        <begin position="13"/>
        <end position="56"/>
    </location>
</feature>
<dbReference type="EMBL" id="CADIKC010000001">
    <property type="protein sequence ID" value="CAB3643318.1"/>
    <property type="molecule type" value="Genomic_DNA"/>
</dbReference>
<reference evidence="2 3" key="1">
    <citation type="submission" date="2020-04" db="EMBL/GenBank/DDBJ databases">
        <authorList>
            <person name="De Canck E."/>
        </authorList>
    </citation>
    <scope>NUCLEOTIDE SEQUENCE [LARGE SCALE GENOMIC DNA]</scope>
    <source>
        <strain evidence="2 3">LMG 24238</strain>
    </source>
</reference>
<protein>
    <submittedName>
        <fullName evidence="2">Uncharacterized protein</fullName>
    </submittedName>
</protein>
<name>A0A6J4ZU95_9BURK</name>
<accession>A0A6J4ZU95</accession>